<protein>
    <submittedName>
        <fullName evidence="1">Uncharacterized protein</fullName>
    </submittedName>
</protein>
<comment type="caution">
    <text evidence="1">The sequence shown here is derived from an EMBL/GenBank/DDBJ whole genome shotgun (WGS) entry which is preliminary data.</text>
</comment>
<organism evidence="1 2">
    <name type="scientific">Acer saccharum</name>
    <name type="common">Sugar maple</name>
    <dbReference type="NCBI Taxonomy" id="4024"/>
    <lineage>
        <taxon>Eukaryota</taxon>
        <taxon>Viridiplantae</taxon>
        <taxon>Streptophyta</taxon>
        <taxon>Embryophyta</taxon>
        <taxon>Tracheophyta</taxon>
        <taxon>Spermatophyta</taxon>
        <taxon>Magnoliopsida</taxon>
        <taxon>eudicotyledons</taxon>
        <taxon>Gunneridae</taxon>
        <taxon>Pentapetalae</taxon>
        <taxon>rosids</taxon>
        <taxon>malvids</taxon>
        <taxon>Sapindales</taxon>
        <taxon>Sapindaceae</taxon>
        <taxon>Hippocastanoideae</taxon>
        <taxon>Acereae</taxon>
        <taxon>Acer</taxon>
    </lineage>
</organism>
<reference evidence="1" key="1">
    <citation type="journal article" date="2022" name="Plant J.">
        <title>Strategies of tolerance reflected in two North American maple genomes.</title>
        <authorList>
            <person name="McEvoy S.L."/>
            <person name="Sezen U.U."/>
            <person name="Trouern-Trend A."/>
            <person name="McMahon S.M."/>
            <person name="Schaberg P.G."/>
            <person name="Yang J."/>
            <person name="Wegrzyn J.L."/>
            <person name="Swenson N.G."/>
        </authorList>
    </citation>
    <scope>NUCLEOTIDE SEQUENCE</scope>
    <source>
        <strain evidence="1">NS2018</strain>
    </source>
</reference>
<proteinExistence type="predicted"/>
<name>A0AA39SGM0_ACESA</name>
<keyword evidence="2" id="KW-1185">Reference proteome</keyword>
<gene>
    <name evidence="1" type="ORF">LWI29_010002</name>
</gene>
<evidence type="ECO:0000313" key="2">
    <source>
        <dbReference type="Proteomes" id="UP001168877"/>
    </source>
</evidence>
<dbReference type="EMBL" id="JAUESC010000381">
    <property type="protein sequence ID" value="KAK0589125.1"/>
    <property type="molecule type" value="Genomic_DNA"/>
</dbReference>
<accession>A0AA39SGM0</accession>
<dbReference type="Proteomes" id="UP001168877">
    <property type="component" value="Unassembled WGS sequence"/>
</dbReference>
<evidence type="ECO:0000313" key="1">
    <source>
        <dbReference type="EMBL" id="KAK0589125.1"/>
    </source>
</evidence>
<reference evidence="1" key="2">
    <citation type="submission" date="2023-06" db="EMBL/GenBank/DDBJ databases">
        <authorList>
            <person name="Swenson N.G."/>
            <person name="Wegrzyn J.L."/>
            <person name="Mcevoy S.L."/>
        </authorList>
    </citation>
    <scope>NUCLEOTIDE SEQUENCE</scope>
    <source>
        <strain evidence="1">NS2018</strain>
        <tissue evidence="1">Leaf</tissue>
    </source>
</reference>
<dbReference type="AlphaFoldDB" id="A0AA39SGM0"/>
<sequence length="102" mass="11338">MEDNLAAKGFDSSSHFKFLVYSTESVRDTFTLYTHLGICQDQRDLTALYHITVCLPSCNSEENILNYASVEDNLSVNVVVEACPALITSKNVSGFSCFMQID</sequence>